<keyword evidence="2" id="KW-0255">Endonuclease</keyword>
<dbReference type="Proteomes" id="UP000230553">
    <property type="component" value="Unassembled WGS sequence"/>
</dbReference>
<accession>A0A2M7TGG2</accession>
<keyword evidence="2" id="KW-0540">Nuclease</keyword>
<dbReference type="SUPFAM" id="SSF82771">
    <property type="entry name" value="GIY-YIG endonuclease"/>
    <property type="match status" value="1"/>
</dbReference>
<dbReference type="Gene3D" id="3.40.1440.10">
    <property type="entry name" value="GIY-YIG endonuclease"/>
    <property type="match status" value="1"/>
</dbReference>
<evidence type="ECO:0000259" key="1">
    <source>
        <dbReference type="PROSITE" id="PS50164"/>
    </source>
</evidence>
<comment type="caution">
    <text evidence="2">The sequence shown here is derived from an EMBL/GenBank/DDBJ whole genome shotgun (WGS) entry which is preliminary data.</text>
</comment>
<dbReference type="PROSITE" id="PS50164">
    <property type="entry name" value="GIY_YIG"/>
    <property type="match status" value="1"/>
</dbReference>
<name>A0A2M7TGG2_9BACT</name>
<dbReference type="InterPro" id="IPR035901">
    <property type="entry name" value="GIY-YIG_endonuc_sf"/>
</dbReference>
<protein>
    <submittedName>
        <fullName evidence="2">Endonuclease</fullName>
    </submittedName>
</protein>
<gene>
    <name evidence="2" type="ORF">COY31_01180</name>
</gene>
<proteinExistence type="predicted"/>
<dbReference type="EMBL" id="PFNM01000025">
    <property type="protein sequence ID" value="PIZ45037.1"/>
    <property type="molecule type" value="Genomic_DNA"/>
</dbReference>
<sequence>MYCVYLIQSLKNKSLYVGCASDLKKRLAIHNQGKSYHTKKYAPWRLIYCEAYIF</sequence>
<reference evidence="3" key="1">
    <citation type="submission" date="2017-09" db="EMBL/GenBank/DDBJ databases">
        <title>Depth-based differentiation of microbial function through sediment-hosted aquifers and enrichment of novel symbionts in the deep terrestrial subsurface.</title>
        <authorList>
            <person name="Probst A.J."/>
            <person name="Ladd B."/>
            <person name="Jarett J.K."/>
            <person name="Geller-Mcgrath D.E."/>
            <person name="Sieber C.M.K."/>
            <person name="Emerson J.B."/>
            <person name="Anantharaman K."/>
            <person name="Thomas B.C."/>
            <person name="Malmstrom R."/>
            <person name="Stieglmeier M."/>
            <person name="Klingl A."/>
            <person name="Woyke T."/>
            <person name="Ryan C.M."/>
            <person name="Banfield J.F."/>
        </authorList>
    </citation>
    <scope>NUCLEOTIDE SEQUENCE [LARGE SCALE GENOMIC DNA]</scope>
</reference>
<dbReference type="AlphaFoldDB" id="A0A2M7TGG2"/>
<keyword evidence="2" id="KW-0378">Hydrolase</keyword>
<dbReference type="GO" id="GO:0004519">
    <property type="term" value="F:endonuclease activity"/>
    <property type="evidence" value="ECO:0007669"/>
    <property type="project" value="UniProtKB-KW"/>
</dbReference>
<feature type="domain" description="GIY-YIG" evidence="1">
    <location>
        <begin position="1"/>
        <end position="54"/>
    </location>
</feature>
<organism evidence="2 3">
    <name type="scientific">Candidatus Wolfebacteria bacterium CG_4_10_14_0_2_um_filter_39_18</name>
    <dbReference type="NCBI Taxonomy" id="1975061"/>
    <lineage>
        <taxon>Bacteria</taxon>
        <taxon>Candidatus Wolfeibacteriota</taxon>
    </lineage>
</organism>
<evidence type="ECO:0000313" key="3">
    <source>
        <dbReference type="Proteomes" id="UP000230553"/>
    </source>
</evidence>
<dbReference type="InterPro" id="IPR000305">
    <property type="entry name" value="GIY-YIG_endonuc"/>
</dbReference>
<feature type="non-terminal residue" evidence="2">
    <location>
        <position position="54"/>
    </location>
</feature>
<evidence type="ECO:0000313" key="2">
    <source>
        <dbReference type="EMBL" id="PIZ45037.1"/>
    </source>
</evidence>
<dbReference type="Pfam" id="PF01541">
    <property type="entry name" value="GIY-YIG"/>
    <property type="match status" value="1"/>
</dbReference>